<accession>A0A7W4NUS3</accession>
<proteinExistence type="predicted"/>
<dbReference type="EMBL" id="JABEQN010000008">
    <property type="protein sequence ID" value="MBB2193685.1"/>
    <property type="molecule type" value="Genomic_DNA"/>
</dbReference>
<comment type="caution">
    <text evidence="1">The sequence shown here is derived from an EMBL/GenBank/DDBJ whole genome shotgun (WGS) entry which is preliminary data.</text>
</comment>
<evidence type="ECO:0000313" key="3">
    <source>
        <dbReference type="Proteomes" id="UP000540490"/>
    </source>
</evidence>
<sequence>MAEYFTRFSARLPMTSESAAHEALLALEGRRKAGEAHGNPNPEGFEAAYDHLDAAGRPVVWLHSRAGSPDNVVAFVQDCAERGLTEPGLWTLIWSFDCSKPRLDGYGGGACIVDLATGAIVERIDLNHWASVQTGRMRATERDGSS</sequence>
<evidence type="ECO:0000313" key="2">
    <source>
        <dbReference type="EMBL" id="MBB2193685.1"/>
    </source>
</evidence>
<evidence type="ECO:0000313" key="1">
    <source>
        <dbReference type="EMBL" id="MBB2164548.1"/>
    </source>
</evidence>
<dbReference type="RefSeq" id="WP_182973649.1">
    <property type="nucleotide sequence ID" value="NZ_JABEQN010000008.1"/>
</dbReference>
<keyword evidence="3" id="KW-1185">Reference proteome</keyword>
<dbReference type="EMBL" id="JABEQO010000008">
    <property type="protein sequence ID" value="MBB2164548.1"/>
    <property type="molecule type" value="Genomic_DNA"/>
</dbReference>
<protein>
    <submittedName>
        <fullName evidence="1">Uncharacterized protein</fullName>
    </submittedName>
</protein>
<evidence type="ECO:0000313" key="4">
    <source>
        <dbReference type="Proteomes" id="UP000561077"/>
    </source>
</evidence>
<organism evidence="1 4">
    <name type="scientific">Gluconacetobacter dulcium</name>
    <dbReference type="NCBI Taxonomy" id="2729096"/>
    <lineage>
        <taxon>Bacteria</taxon>
        <taxon>Pseudomonadati</taxon>
        <taxon>Pseudomonadota</taxon>
        <taxon>Alphaproteobacteria</taxon>
        <taxon>Acetobacterales</taxon>
        <taxon>Acetobacteraceae</taxon>
        <taxon>Gluconacetobacter</taxon>
    </lineage>
</organism>
<gene>
    <name evidence="2" type="ORF">HLH25_08520</name>
    <name evidence="1" type="ORF">HLH26_08335</name>
</gene>
<dbReference type="AlphaFoldDB" id="A0A7W4NUS3"/>
<dbReference type="Proteomes" id="UP000561077">
    <property type="component" value="Unassembled WGS sequence"/>
</dbReference>
<name>A0A7W4NUS3_9PROT</name>
<reference evidence="3 4" key="1">
    <citation type="submission" date="2020-04" db="EMBL/GenBank/DDBJ databases">
        <title>Description of novel Gluconacetobacter.</title>
        <authorList>
            <person name="Sombolestani A."/>
        </authorList>
    </citation>
    <scope>NUCLEOTIDE SEQUENCE [LARGE SCALE GENOMIC DNA]</scope>
    <source>
        <strain evidence="2 3">LMG 1728</strain>
        <strain evidence="1 4">LMG 1731</strain>
    </source>
</reference>
<dbReference type="Proteomes" id="UP000540490">
    <property type="component" value="Unassembled WGS sequence"/>
</dbReference>